<organism evidence="2 4">
    <name type="scientific">Streptococcus suis</name>
    <dbReference type="NCBI Taxonomy" id="1307"/>
    <lineage>
        <taxon>Bacteria</taxon>
        <taxon>Bacillati</taxon>
        <taxon>Bacillota</taxon>
        <taxon>Bacilli</taxon>
        <taxon>Lactobacillales</taxon>
        <taxon>Streptococcaceae</taxon>
        <taxon>Streptococcus</taxon>
    </lineage>
</organism>
<dbReference type="AlphaFoldDB" id="A0A116MZV3"/>
<dbReference type="InterPro" id="IPR010064">
    <property type="entry name" value="HK97-gp10_tail"/>
</dbReference>
<dbReference type="RefSeq" id="WP_017770801.1">
    <property type="nucleotide sequence ID" value="NZ_CEEK01000003.1"/>
</dbReference>
<dbReference type="Pfam" id="PF04883">
    <property type="entry name" value="HK97-gp10_like"/>
    <property type="match status" value="1"/>
</dbReference>
<dbReference type="EMBL" id="VIEK01000008">
    <property type="protein sequence ID" value="TQE88462.1"/>
    <property type="molecule type" value="Genomic_DNA"/>
</dbReference>
<name>A0A116MZV3_STRSU</name>
<evidence type="ECO:0000313" key="5">
    <source>
        <dbReference type="Proteomes" id="UP000315224"/>
    </source>
</evidence>
<accession>A0A116MZV3</accession>
<proteinExistence type="predicted"/>
<evidence type="ECO:0000313" key="3">
    <source>
        <dbReference type="EMBL" id="TQE88462.1"/>
    </source>
</evidence>
<sequence length="122" mass="13508">MTTIPIEELSSIIEEELADYLDVTVDHVRQVVDEVTQEAVQELKDSSPRKSGRYARGWTSKTVEDSPTGVTKAIHNRVASLTHLLENGHATRSGGRVAGIRHIAPVEEKAILKIEKGLREKL</sequence>
<reference evidence="2 4" key="1">
    <citation type="submission" date="2016-02" db="EMBL/GenBank/DDBJ databases">
        <authorList>
            <consortium name="Pathogen Informatics"/>
        </authorList>
    </citation>
    <scope>NUCLEOTIDE SEQUENCE [LARGE SCALE GENOMIC DNA]</scope>
    <source>
        <strain evidence="2 4">LSS95</strain>
    </source>
</reference>
<evidence type="ECO:0000313" key="4">
    <source>
        <dbReference type="Proteomes" id="UP000069831"/>
    </source>
</evidence>
<evidence type="ECO:0000313" key="2">
    <source>
        <dbReference type="EMBL" id="CYV74961.1"/>
    </source>
</evidence>
<dbReference type="Proteomes" id="UP000069831">
    <property type="component" value="Unassembled WGS sequence"/>
</dbReference>
<evidence type="ECO:0000256" key="1">
    <source>
        <dbReference type="SAM" id="MobiDB-lite"/>
    </source>
</evidence>
<gene>
    <name evidence="2" type="ORF">ERS132457_00793</name>
    <name evidence="3" type="ORF">FH692_06175</name>
</gene>
<feature type="region of interest" description="Disordered" evidence="1">
    <location>
        <begin position="42"/>
        <end position="68"/>
    </location>
</feature>
<dbReference type="EMBL" id="FIIR01000006">
    <property type="protein sequence ID" value="CYV74961.1"/>
    <property type="molecule type" value="Genomic_DNA"/>
</dbReference>
<protein>
    <submittedName>
        <fullName evidence="3">HK97 gp10 family phage protein</fullName>
    </submittedName>
    <submittedName>
        <fullName evidence="2">Prophage pi2 protein 37</fullName>
    </submittedName>
</protein>
<dbReference type="Proteomes" id="UP000315224">
    <property type="component" value="Unassembled WGS sequence"/>
</dbReference>
<reference evidence="3 5" key="2">
    <citation type="submission" date="2019-06" db="EMBL/GenBank/DDBJ databases">
        <title>Comprehensive assessment of Oxford Nanopore MinION sequencing for bacterial characterization and routine diagnosis.</title>
        <authorList>
            <person name="Tan S."/>
            <person name="Dvorak C.M.T."/>
            <person name="Gebhart C."/>
            <person name="Estrada A."/>
            <person name="Marthaler D.G."/>
            <person name="Murtaugh M.P."/>
        </authorList>
    </citation>
    <scope>NUCLEOTIDE SEQUENCE [LARGE SCALE GENOMIC DNA]</scope>
    <source>
        <strain evidence="3 5">2017UMN1435.21</strain>
    </source>
</reference>